<dbReference type="PATRIC" id="fig|545697.3.peg.685"/>
<organism evidence="1 2">
    <name type="scientific">Clostridium celatum DSM 1785</name>
    <dbReference type="NCBI Taxonomy" id="545697"/>
    <lineage>
        <taxon>Bacteria</taxon>
        <taxon>Bacillati</taxon>
        <taxon>Bacillota</taxon>
        <taxon>Clostridia</taxon>
        <taxon>Eubacteriales</taxon>
        <taxon>Clostridiaceae</taxon>
        <taxon>Clostridium</taxon>
    </lineage>
</organism>
<comment type="caution">
    <text evidence="1">The sequence shown here is derived from an EMBL/GenBank/DDBJ whole genome shotgun (WGS) entry which is preliminary data.</text>
</comment>
<accession>L1QM45</accession>
<reference evidence="1 2" key="1">
    <citation type="submission" date="2012-05" db="EMBL/GenBank/DDBJ databases">
        <authorList>
            <person name="Weinstock G."/>
            <person name="Sodergren E."/>
            <person name="Lobos E.A."/>
            <person name="Fulton L."/>
            <person name="Fulton R."/>
            <person name="Courtney L."/>
            <person name="Fronick C."/>
            <person name="O'Laughlin M."/>
            <person name="Godfrey J."/>
            <person name="Wilson R.M."/>
            <person name="Miner T."/>
            <person name="Farmer C."/>
            <person name="Delehaunty K."/>
            <person name="Cordes M."/>
            <person name="Minx P."/>
            <person name="Tomlinson C."/>
            <person name="Chen J."/>
            <person name="Wollam A."/>
            <person name="Pepin K.H."/>
            <person name="Bhonagiri V."/>
            <person name="Zhang X."/>
            <person name="Suruliraj S."/>
            <person name="Warren W."/>
            <person name="Mitreva M."/>
            <person name="Mardis E.R."/>
            <person name="Wilson R.K."/>
        </authorList>
    </citation>
    <scope>NUCLEOTIDE SEQUENCE [LARGE SCALE GENOMIC DNA]</scope>
    <source>
        <strain evidence="1 2">DSM 1785</strain>
    </source>
</reference>
<dbReference type="EMBL" id="AMEZ01000022">
    <property type="protein sequence ID" value="EKY28642.1"/>
    <property type="molecule type" value="Genomic_DNA"/>
</dbReference>
<proteinExistence type="predicted"/>
<keyword evidence="2" id="KW-1185">Reference proteome</keyword>
<dbReference type="STRING" id="545697.HMPREF0216_00695"/>
<evidence type="ECO:0000313" key="2">
    <source>
        <dbReference type="Proteomes" id="UP000010420"/>
    </source>
</evidence>
<dbReference type="HOGENOM" id="CLU_2988525_0_0_9"/>
<dbReference type="OrthoDB" id="9980207at2"/>
<evidence type="ECO:0000313" key="1">
    <source>
        <dbReference type="EMBL" id="EKY28642.1"/>
    </source>
</evidence>
<dbReference type="RefSeq" id="WP_005211047.1">
    <property type="nucleotide sequence ID" value="NZ_KB291615.1"/>
</dbReference>
<sequence>MANQYPKVNLFIENTDNYDEDILSKFLTLSVANQIITTLPNDKELLNYFIEEVKKEL</sequence>
<gene>
    <name evidence="1" type="ORF">HMPREF0216_00695</name>
</gene>
<dbReference type="AlphaFoldDB" id="L1QM45"/>
<dbReference type="Proteomes" id="UP000010420">
    <property type="component" value="Unassembled WGS sequence"/>
</dbReference>
<protein>
    <submittedName>
        <fullName evidence="1">Uncharacterized protein</fullName>
    </submittedName>
</protein>
<name>L1QM45_9CLOT</name>